<reference evidence="6" key="1">
    <citation type="submission" date="2025-08" db="UniProtKB">
        <authorList>
            <consortium name="RefSeq"/>
        </authorList>
    </citation>
    <scope>IDENTIFICATION</scope>
    <source>
        <tissue evidence="6">Whole body</tissue>
    </source>
</reference>
<dbReference type="GO" id="GO:0004090">
    <property type="term" value="F:carbonyl reductase (NADPH) activity"/>
    <property type="evidence" value="ECO:0007669"/>
    <property type="project" value="TreeGrafter"/>
</dbReference>
<dbReference type="Proteomes" id="UP001652626">
    <property type="component" value="Chromosome 26"/>
</dbReference>
<dbReference type="AlphaFoldDB" id="A0A8B8HQE1"/>
<gene>
    <name evidence="6" type="primary">LOC113393922</name>
</gene>
<evidence type="ECO:0000256" key="3">
    <source>
        <dbReference type="ARBA" id="ARBA00023002"/>
    </source>
</evidence>
<dbReference type="SUPFAM" id="SSF51735">
    <property type="entry name" value="NAD(P)-binding Rossmann-fold domains"/>
    <property type="match status" value="1"/>
</dbReference>
<dbReference type="InterPro" id="IPR036291">
    <property type="entry name" value="NAD(P)-bd_dom_sf"/>
</dbReference>
<evidence type="ECO:0000313" key="5">
    <source>
        <dbReference type="Proteomes" id="UP001652626"/>
    </source>
</evidence>
<sequence>MSEYKIAIVTGANKGLGFAIVKGLCQNFKGSVYLTSRNEDRGKNACQELQKLGYTPQYYQLDVTDEKSVFNLCSFLKSRKIDLLINNAGVLFLKDSKESKINQAEQTLLINFFALVNFTEAILPFMNDHSTILNISSSSGHLSRIPSEKLRKEISNPNLSLTDLKSLMKKYIDSVKFNREILDGWGDSPYVVSKVGLNAYTFILNRRFKERGILVNCVHPGYVMSDMTRGAGTVSPEQAAEVVMKLALTPETGGLYVWHNGDTVPWDGPDPRGYIDGKPL</sequence>
<proteinExistence type="inferred from homology"/>
<organism evidence="5 6">
    <name type="scientific">Vanessa tameamea</name>
    <name type="common">Kamehameha butterfly</name>
    <dbReference type="NCBI Taxonomy" id="334116"/>
    <lineage>
        <taxon>Eukaryota</taxon>
        <taxon>Metazoa</taxon>
        <taxon>Ecdysozoa</taxon>
        <taxon>Arthropoda</taxon>
        <taxon>Hexapoda</taxon>
        <taxon>Insecta</taxon>
        <taxon>Pterygota</taxon>
        <taxon>Neoptera</taxon>
        <taxon>Endopterygota</taxon>
        <taxon>Lepidoptera</taxon>
        <taxon>Glossata</taxon>
        <taxon>Ditrysia</taxon>
        <taxon>Papilionoidea</taxon>
        <taxon>Nymphalidae</taxon>
        <taxon>Nymphalinae</taxon>
        <taxon>Vanessa</taxon>
    </lineage>
</organism>
<dbReference type="PRINTS" id="PR00081">
    <property type="entry name" value="GDHRDH"/>
</dbReference>
<evidence type="ECO:0000256" key="1">
    <source>
        <dbReference type="ARBA" id="ARBA00006484"/>
    </source>
</evidence>
<dbReference type="Pfam" id="PF00106">
    <property type="entry name" value="adh_short"/>
    <property type="match status" value="1"/>
</dbReference>
<evidence type="ECO:0000256" key="4">
    <source>
        <dbReference type="RuleBase" id="RU000363"/>
    </source>
</evidence>
<keyword evidence="2" id="KW-0521">NADP</keyword>
<dbReference type="PANTHER" id="PTHR43963:SF4">
    <property type="entry name" value="CARBONYL REDUCTASE (NADPH)"/>
    <property type="match status" value="1"/>
</dbReference>
<dbReference type="PANTHER" id="PTHR43963">
    <property type="entry name" value="CARBONYL REDUCTASE 1-RELATED"/>
    <property type="match status" value="1"/>
</dbReference>
<name>A0A8B8HQE1_VANTA</name>
<keyword evidence="3" id="KW-0560">Oxidoreductase</keyword>
<protein>
    <submittedName>
        <fullName evidence="6">Carbonyl reductase [NADPH] 3-like</fullName>
    </submittedName>
</protein>
<comment type="similarity">
    <text evidence="1 4">Belongs to the short-chain dehydrogenases/reductases (SDR) family.</text>
</comment>
<dbReference type="OrthoDB" id="7289984at2759"/>
<dbReference type="InterPro" id="IPR002347">
    <property type="entry name" value="SDR_fam"/>
</dbReference>
<dbReference type="GeneID" id="113393922"/>
<keyword evidence="5" id="KW-1185">Reference proteome</keyword>
<dbReference type="PRINTS" id="PR00080">
    <property type="entry name" value="SDRFAMILY"/>
</dbReference>
<dbReference type="Gene3D" id="3.40.50.720">
    <property type="entry name" value="NAD(P)-binding Rossmann-like Domain"/>
    <property type="match status" value="1"/>
</dbReference>
<evidence type="ECO:0000313" key="6">
    <source>
        <dbReference type="RefSeq" id="XP_026486830.2"/>
    </source>
</evidence>
<dbReference type="RefSeq" id="XP_026486830.2">
    <property type="nucleotide sequence ID" value="XM_026631045.2"/>
</dbReference>
<dbReference type="OMA" id="HPGYVIS"/>
<evidence type="ECO:0000256" key="2">
    <source>
        <dbReference type="ARBA" id="ARBA00022857"/>
    </source>
</evidence>
<accession>A0A8B8HQE1</accession>